<feature type="compositionally biased region" description="Basic and acidic residues" evidence="1">
    <location>
        <begin position="29"/>
        <end position="38"/>
    </location>
</feature>
<evidence type="ECO:0000313" key="3">
    <source>
        <dbReference type="Proteomes" id="UP000698059"/>
    </source>
</evidence>
<proteinExistence type="predicted"/>
<evidence type="ECO:0000313" key="2">
    <source>
        <dbReference type="EMBL" id="MBM7478336.1"/>
    </source>
</evidence>
<dbReference type="EMBL" id="JAFBBO010000001">
    <property type="protein sequence ID" value="MBM7478336.1"/>
    <property type="molecule type" value="Genomic_DNA"/>
</dbReference>
<gene>
    <name evidence="2" type="ORF">JOD49_001256</name>
</gene>
<organism evidence="2 3">
    <name type="scientific">Oerskovia jenensis</name>
    <dbReference type="NCBI Taxonomy" id="162169"/>
    <lineage>
        <taxon>Bacteria</taxon>
        <taxon>Bacillati</taxon>
        <taxon>Actinomycetota</taxon>
        <taxon>Actinomycetes</taxon>
        <taxon>Micrococcales</taxon>
        <taxon>Cellulomonadaceae</taxon>
        <taxon>Oerskovia</taxon>
    </lineage>
</organism>
<comment type="caution">
    <text evidence="2">The sequence shown here is derived from an EMBL/GenBank/DDBJ whole genome shotgun (WGS) entry which is preliminary data.</text>
</comment>
<evidence type="ECO:0000256" key="1">
    <source>
        <dbReference type="SAM" id="MobiDB-lite"/>
    </source>
</evidence>
<sequence length="38" mass="4156">MLARRLSGIGPDDLGDLLHATRATPSGREISRVRVRDP</sequence>
<protein>
    <submittedName>
        <fullName evidence="2">Uncharacterized protein</fullName>
    </submittedName>
</protein>
<feature type="region of interest" description="Disordered" evidence="1">
    <location>
        <begin position="1"/>
        <end position="38"/>
    </location>
</feature>
<dbReference type="Proteomes" id="UP000698059">
    <property type="component" value="Unassembled WGS sequence"/>
</dbReference>
<reference evidence="2 3" key="1">
    <citation type="submission" date="2021-01" db="EMBL/GenBank/DDBJ databases">
        <title>Sequencing the genomes of 1000 actinobacteria strains.</title>
        <authorList>
            <person name="Klenk H.-P."/>
        </authorList>
    </citation>
    <scope>NUCLEOTIDE SEQUENCE [LARGE SCALE GENOMIC DNA]</scope>
    <source>
        <strain evidence="2 3">DSM 46000</strain>
    </source>
</reference>
<name>A0ABS2LD38_9CELL</name>
<accession>A0ABS2LD38</accession>
<keyword evidence="3" id="KW-1185">Reference proteome</keyword>